<evidence type="ECO:0000313" key="1">
    <source>
        <dbReference type="EMBL" id="CCX15604.1"/>
    </source>
</evidence>
<accession>U4LN06</accession>
<organism evidence="1 2">
    <name type="scientific">Pyronema omphalodes (strain CBS 100304)</name>
    <name type="common">Pyronema confluens</name>
    <dbReference type="NCBI Taxonomy" id="1076935"/>
    <lineage>
        <taxon>Eukaryota</taxon>
        <taxon>Fungi</taxon>
        <taxon>Dikarya</taxon>
        <taxon>Ascomycota</taxon>
        <taxon>Pezizomycotina</taxon>
        <taxon>Pezizomycetes</taxon>
        <taxon>Pezizales</taxon>
        <taxon>Pyronemataceae</taxon>
        <taxon>Pyronema</taxon>
    </lineage>
</organism>
<dbReference type="Pfam" id="PF13489">
    <property type="entry name" value="Methyltransf_23"/>
    <property type="match status" value="1"/>
</dbReference>
<dbReference type="PANTHER" id="PTHR43591:SF24">
    <property type="entry name" value="2-METHOXY-6-POLYPRENYL-1,4-BENZOQUINOL METHYLASE, MITOCHONDRIAL"/>
    <property type="match status" value="1"/>
</dbReference>
<dbReference type="GO" id="GO:0008168">
    <property type="term" value="F:methyltransferase activity"/>
    <property type="evidence" value="ECO:0007669"/>
    <property type="project" value="TreeGrafter"/>
</dbReference>
<dbReference type="Gene3D" id="3.40.50.150">
    <property type="entry name" value="Vaccinia Virus protein VP39"/>
    <property type="match status" value="1"/>
</dbReference>
<protein>
    <submittedName>
        <fullName evidence="1">Similar to mRNA 3&amp;apos acc. no. Q4IPA4</fullName>
    </submittedName>
</protein>
<dbReference type="EMBL" id="HF936243">
    <property type="protein sequence ID" value="CCX15604.1"/>
    <property type="molecule type" value="Genomic_DNA"/>
</dbReference>
<dbReference type="eggNOG" id="ENOG502S6PS">
    <property type="taxonomic scope" value="Eukaryota"/>
</dbReference>
<dbReference type="PANTHER" id="PTHR43591">
    <property type="entry name" value="METHYLTRANSFERASE"/>
    <property type="match status" value="1"/>
</dbReference>
<dbReference type="SUPFAM" id="SSF53335">
    <property type="entry name" value="S-adenosyl-L-methionine-dependent methyltransferases"/>
    <property type="match status" value="1"/>
</dbReference>
<keyword evidence="2" id="KW-1185">Reference proteome</keyword>
<gene>
    <name evidence="1" type="ORF">PCON_02021</name>
</gene>
<dbReference type="STRING" id="1076935.U4LN06"/>
<proteinExistence type="predicted"/>
<reference evidence="1 2" key="1">
    <citation type="journal article" date="2013" name="PLoS Genet.">
        <title>The genome and development-dependent transcriptomes of Pyronema confluens: a window into fungal evolution.</title>
        <authorList>
            <person name="Traeger S."/>
            <person name="Altegoer F."/>
            <person name="Freitag M."/>
            <person name="Gabaldon T."/>
            <person name="Kempken F."/>
            <person name="Kumar A."/>
            <person name="Marcet-Houben M."/>
            <person name="Poggeler S."/>
            <person name="Stajich J.E."/>
            <person name="Nowrousian M."/>
        </authorList>
    </citation>
    <scope>NUCLEOTIDE SEQUENCE [LARGE SCALE GENOMIC DNA]</scope>
    <source>
        <strain evidence="2">CBS 100304</strain>
        <tissue evidence="1">Vegetative mycelium</tissue>
    </source>
</reference>
<dbReference type="InterPro" id="IPR029063">
    <property type="entry name" value="SAM-dependent_MTases_sf"/>
</dbReference>
<dbReference type="Proteomes" id="UP000018144">
    <property type="component" value="Unassembled WGS sequence"/>
</dbReference>
<sequence>MAETEDEGFADEKDQIEVDEAISLDSFDSTNSSTKSLSESVHEYIFENGRRYHAYYETDKNMMPTDEKEQDRLDMQHELMLALLDGKLHLSPLVEPQRILDIGCGTGIWAIDTADEYPAAEVIGTDLSPIQPKWVPPNCRFELDDAELPFTFKPNHFDFIHMRNVSQSISDWPNVLSEVYRCTAPGGYVELAESGSDIRCDDRTMAMDDSFKVNVDLVIKALDQIGRPPATDTILRERLEKAGFVDVTVVNTKQPLGPWPKNRRLKILGAMTLMGMEAAIEAHSLATLTRILHMDHEDVNEICRKSLEAARNRGIHMYSFHHVVYGRKPGEDE</sequence>
<dbReference type="OrthoDB" id="184880at2759"/>
<dbReference type="AlphaFoldDB" id="U4LN06"/>
<dbReference type="OMA" id="WAPRNCE"/>
<dbReference type="CDD" id="cd02440">
    <property type="entry name" value="AdoMet_MTases"/>
    <property type="match status" value="1"/>
</dbReference>
<name>U4LN06_PYROM</name>
<evidence type="ECO:0000313" key="2">
    <source>
        <dbReference type="Proteomes" id="UP000018144"/>
    </source>
</evidence>